<evidence type="ECO:0000256" key="4">
    <source>
        <dbReference type="ARBA" id="ARBA00023163"/>
    </source>
</evidence>
<comment type="caution">
    <text evidence="6">The sequence shown here is derived from an EMBL/GenBank/DDBJ whole genome shotgun (WGS) entry which is preliminary data.</text>
</comment>
<feature type="domain" description="Sugar-binding" evidence="5">
    <location>
        <begin position="76"/>
        <end position="330"/>
    </location>
</feature>
<evidence type="ECO:0000313" key="6">
    <source>
        <dbReference type="EMBL" id="MFC3529374.1"/>
    </source>
</evidence>
<protein>
    <submittedName>
        <fullName evidence="6">Sugar-binding transcriptional regulator</fullName>
    </submittedName>
</protein>
<name>A0ABV7R4S6_9RHOB</name>
<keyword evidence="3" id="KW-0238">DNA-binding</keyword>
<dbReference type="SUPFAM" id="SSF100950">
    <property type="entry name" value="NagB/RpiA/CoA transferase-like"/>
    <property type="match status" value="1"/>
</dbReference>
<dbReference type="Gene3D" id="3.40.50.1360">
    <property type="match status" value="1"/>
</dbReference>
<dbReference type="InterPro" id="IPR037171">
    <property type="entry name" value="NagB/RpiA_transferase-like"/>
</dbReference>
<dbReference type="InterPro" id="IPR036388">
    <property type="entry name" value="WH-like_DNA-bd_sf"/>
</dbReference>
<sequence>MAEPAERGASRLPMDESREHLMVRIARMTYQQDRTLTQIAAETGLNRWQVSRLLAEARDQGIVRIEIVPRTLRHPDLESRLSRRFGLRDAVVVPGPAGSDAAGHDAAGQGGESVAQAAAQYLAAMRPLPALIGVSWGRTMAAVAHWLAPDWAEGVTVVQINGTVAPAPGAAHRYDVAETFARKGPGRMIPLPVPAIVGASLTREVLEQDRIVADVLALARAAPVLVFSLGAAGPDSALLHSGNVTDAEMAALLRAGAVGDVLGRFIDRDGRVADPALDARTIGLSLPELRGRDRAIAVASGAAKHDVTLGALRAGLVNILVTDEATATFALEHADDR</sequence>
<evidence type="ECO:0000313" key="7">
    <source>
        <dbReference type="Proteomes" id="UP001595721"/>
    </source>
</evidence>
<evidence type="ECO:0000256" key="3">
    <source>
        <dbReference type="ARBA" id="ARBA00023125"/>
    </source>
</evidence>
<organism evidence="6 7">
    <name type="scientific">Paracoccus mangrovi</name>
    <dbReference type="NCBI Taxonomy" id="1715645"/>
    <lineage>
        <taxon>Bacteria</taxon>
        <taxon>Pseudomonadati</taxon>
        <taxon>Pseudomonadota</taxon>
        <taxon>Alphaproteobacteria</taxon>
        <taxon>Rhodobacterales</taxon>
        <taxon>Paracoccaceae</taxon>
        <taxon>Paracoccus</taxon>
    </lineage>
</organism>
<evidence type="ECO:0000259" key="5">
    <source>
        <dbReference type="Pfam" id="PF04198"/>
    </source>
</evidence>
<keyword evidence="2" id="KW-0805">Transcription regulation</keyword>
<gene>
    <name evidence="6" type="ORF">ACFOMH_14435</name>
</gene>
<dbReference type="InterPro" id="IPR051054">
    <property type="entry name" value="SorC_transcr_regulators"/>
</dbReference>
<reference evidence="7" key="1">
    <citation type="journal article" date="2019" name="Int. J. Syst. Evol. Microbiol.">
        <title>The Global Catalogue of Microorganisms (GCM) 10K type strain sequencing project: providing services to taxonomists for standard genome sequencing and annotation.</title>
        <authorList>
            <consortium name="The Broad Institute Genomics Platform"/>
            <consortium name="The Broad Institute Genome Sequencing Center for Infectious Disease"/>
            <person name="Wu L."/>
            <person name="Ma J."/>
        </authorList>
    </citation>
    <scope>NUCLEOTIDE SEQUENCE [LARGE SCALE GENOMIC DNA]</scope>
    <source>
        <strain evidence="7">KCTC 42899</strain>
    </source>
</reference>
<evidence type="ECO:0000256" key="1">
    <source>
        <dbReference type="ARBA" id="ARBA00010466"/>
    </source>
</evidence>
<evidence type="ECO:0000256" key="2">
    <source>
        <dbReference type="ARBA" id="ARBA00023015"/>
    </source>
</evidence>
<comment type="similarity">
    <text evidence="1">Belongs to the SorC transcriptional regulatory family.</text>
</comment>
<dbReference type="EMBL" id="JBHRXJ010000011">
    <property type="protein sequence ID" value="MFC3529374.1"/>
    <property type="molecule type" value="Genomic_DNA"/>
</dbReference>
<dbReference type="PANTHER" id="PTHR34294">
    <property type="entry name" value="TRANSCRIPTIONAL REGULATOR-RELATED"/>
    <property type="match status" value="1"/>
</dbReference>
<dbReference type="PANTHER" id="PTHR34294:SF1">
    <property type="entry name" value="TRANSCRIPTIONAL REGULATOR LSRR"/>
    <property type="match status" value="1"/>
</dbReference>
<accession>A0ABV7R4S6</accession>
<dbReference type="InterPro" id="IPR007324">
    <property type="entry name" value="Sugar-bd_dom_put"/>
</dbReference>
<dbReference type="Pfam" id="PF04198">
    <property type="entry name" value="Sugar-bind"/>
    <property type="match status" value="1"/>
</dbReference>
<keyword evidence="4" id="KW-0804">Transcription</keyword>
<keyword evidence="7" id="KW-1185">Reference proteome</keyword>
<dbReference type="Gene3D" id="1.10.10.10">
    <property type="entry name" value="Winged helix-like DNA-binding domain superfamily/Winged helix DNA-binding domain"/>
    <property type="match status" value="1"/>
</dbReference>
<dbReference type="Proteomes" id="UP001595721">
    <property type="component" value="Unassembled WGS sequence"/>
</dbReference>
<dbReference type="RefSeq" id="WP_377745309.1">
    <property type="nucleotide sequence ID" value="NZ_JBHRXJ010000011.1"/>
</dbReference>
<proteinExistence type="inferred from homology"/>